<feature type="transmembrane region" description="Helical" evidence="5">
    <location>
        <begin position="98"/>
        <end position="121"/>
    </location>
</feature>
<evidence type="ECO:0000313" key="6">
    <source>
        <dbReference type="EMBL" id="MFB9150943.1"/>
    </source>
</evidence>
<dbReference type="Proteomes" id="UP001589670">
    <property type="component" value="Unassembled WGS sequence"/>
</dbReference>
<feature type="transmembrane region" description="Helical" evidence="5">
    <location>
        <begin position="164"/>
        <end position="186"/>
    </location>
</feature>
<evidence type="ECO:0000313" key="7">
    <source>
        <dbReference type="Proteomes" id="UP001589670"/>
    </source>
</evidence>
<feature type="transmembrane region" description="Helical" evidence="5">
    <location>
        <begin position="192"/>
        <end position="213"/>
    </location>
</feature>
<gene>
    <name evidence="6" type="ORF">ACFFU4_14405</name>
</gene>
<evidence type="ECO:0000256" key="5">
    <source>
        <dbReference type="SAM" id="Phobius"/>
    </source>
</evidence>
<dbReference type="Pfam" id="PF02535">
    <property type="entry name" value="Zip"/>
    <property type="match status" value="1"/>
</dbReference>
<keyword evidence="7" id="KW-1185">Reference proteome</keyword>
<name>A0ABV5I383_9RHOB</name>
<proteinExistence type="predicted"/>
<dbReference type="InterPro" id="IPR003689">
    <property type="entry name" value="ZIP"/>
</dbReference>
<comment type="caution">
    <text evidence="6">The sequence shown here is derived from an EMBL/GenBank/DDBJ whole genome shotgun (WGS) entry which is preliminary data.</text>
</comment>
<evidence type="ECO:0000256" key="2">
    <source>
        <dbReference type="ARBA" id="ARBA00022692"/>
    </source>
</evidence>
<feature type="transmembrane region" description="Helical" evidence="5">
    <location>
        <begin position="127"/>
        <end position="152"/>
    </location>
</feature>
<evidence type="ECO:0000256" key="4">
    <source>
        <dbReference type="ARBA" id="ARBA00023136"/>
    </source>
</evidence>
<evidence type="ECO:0000256" key="3">
    <source>
        <dbReference type="ARBA" id="ARBA00022989"/>
    </source>
</evidence>
<dbReference type="RefSeq" id="WP_377070504.1">
    <property type="nucleotide sequence ID" value="NZ_JBHMEC010000020.1"/>
</dbReference>
<dbReference type="PANTHER" id="PTHR11040">
    <property type="entry name" value="ZINC/IRON TRANSPORTER"/>
    <property type="match status" value="1"/>
</dbReference>
<reference evidence="6 7" key="1">
    <citation type="submission" date="2024-09" db="EMBL/GenBank/DDBJ databases">
        <authorList>
            <person name="Sun Q."/>
            <person name="Mori K."/>
        </authorList>
    </citation>
    <scope>NUCLEOTIDE SEQUENCE [LARGE SCALE GENOMIC DNA]</scope>
    <source>
        <strain evidence="6 7">CECT 9424</strain>
    </source>
</reference>
<keyword evidence="4 5" id="KW-0472">Membrane</keyword>
<keyword evidence="3 5" id="KW-1133">Transmembrane helix</keyword>
<accession>A0ABV5I383</accession>
<evidence type="ECO:0000256" key="1">
    <source>
        <dbReference type="ARBA" id="ARBA00004141"/>
    </source>
</evidence>
<sequence length="243" mass="25793">MLHSVPPAVYASLVAGAVTTVGIIVVRRFSDWGRSNSAYFACFAAGVLIAVSFMHLIPKSLDISTNAPLMMLTGFLSLHVFNRFLNTKVCDRQGSAEFAIGVVAMIGIGFHSLIDGMIYSVTFSVSFFTGFLSALGMVLHEFPEGIVTFVLLLRGGFSERKSLWFAFCAAALTTPLGTLISIPWISQAAPQLLGNLLALSAGALFYVGATHLLPMAERESKKHSLVALVAGVATAFGIILSTG</sequence>
<feature type="transmembrane region" description="Helical" evidence="5">
    <location>
        <begin position="6"/>
        <end position="26"/>
    </location>
</feature>
<organism evidence="6 7">
    <name type="scientific">Roseovarius ramblicola</name>
    <dbReference type="NCBI Taxonomy" id="2022336"/>
    <lineage>
        <taxon>Bacteria</taxon>
        <taxon>Pseudomonadati</taxon>
        <taxon>Pseudomonadota</taxon>
        <taxon>Alphaproteobacteria</taxon>
        <taxon>Rhodobacterales</taxon>
        <taxon>Roseobacteraceae</taxon>
        <taxon>Roseovarius</taxon>
    </lineage>
</organism>
<keyword evidence="2 5" id="KW-0812">Transmembrane</keyword>
<dbReference type="EMBL" id="JBHMEC010000020">
    <property type="protein sequence ID" value="MFB9150943.1"/>
    <property type="molecule type" value="Genomic_DNA"/>
</dbReference>
<feature type="transmembrane region" description="Helical" evidence="5">
    <location>
        <begin position="225"/>
        <end position="242"/>
    </location>
</feature>
<comment type="subcellular location">
    <subcellularLocation>
        <location evidence="1">Membrane</location>
        <topology evidence="1">Multi-pass membrane protein</topology>
    </subcellularLocation>
</comment>
<feature type="transmembrane region" description="Helical" evidence="5">
    <location>
        <begin position="38"/>
        <end position="57"/>
    </location>
</feature>
<protein>
    <submittedName>
        <fullName evidence="6">ZIP family metal transporter</fullName>
    </submittedName>
</protein>
<dbReference type="PANTHER" id="PTHR11040:SF44">
    <property type="entry name" value="PROTEIN ZNTC-RELATED"/>
    <property type="match status" value="1"/>
</dbReference>
<feature type="transmembrane region" description="Helical" evidence="5">
    <location>
        <begin position="69"/>
        <end position="86"/>
    </location>
</feature>